<dbReference type="Proteomes" id="UP000823388">
    <property type="component" value="Chromosome 7K"/>
</dbReference>
<reference evidence="2" key="1">
    <citation type="submission" date="2020-05" db="EMBL/GenBank/DDBJ databases">
        <title>WGS assembly of Panicum virgatum.</title>
        <authorList>
            <person name="Lovell J.T."/>
            <person name="Jenkins J."/>
            <person name="Shu S."/>
            <person name="Juenger T.E."/>
            <person name="Schmutz J."/>
        </authorList>
    </citation>
    <scope>NUCLEOTIDE SEQUENCE</scope>
    <source>
        <strain evidence="2">AP13</strain>
    </source>
</reference>
<evidence type="ECO:0000313" key="3">
    <source>
        <dbReference type="Proteomes" id="UP000823388"/>
    </source>
</evidence>
<feature type="compositionally biased region" description="Basic and acidic residues" evidence="1">
    <location>
        <begin position="111"/>
        <end position="123"/>
    </location>
</feature>
<comment type="caution">
    <text evidence="2">The sequence shown here is derived from an EMBL/GenBank/DDBJ whole genome shotgun (WGS) entry which is preliminary data.</text>
</comment>
<feature type="region of interest" description="Disordered" evidence="1">
    <location>
        <begin position="1"/>
        <end position="142"/>
    </location>
</feature>
<sequence>MKGPSSSGDPRGNGARRVIRRTGGNERGGGGALTGDEDIAGRRGGGGGRRGEVAAPPQCGRWLQRASGKPRFGPAARRAHPAPPRSAPSRHPPRSPARVEEGRLVAPDLRAAAEQRKKKDGGERATGGGCVVCASRGEHRPD</sequence>
<keyword evidence="3" id="KW-1185">Reference proteome</keyword>
<protein>
    <submittedName>
        <fullName evidence="2">Uncharacterized protein</fullName>
    </submittedName>
</protein>
<dbReference type="EMBL" id="CM029049">
    <property type="protein sequence ID" value="KAG2570183.1"/>
    <property type="molecule type" value="Genomic_DNA"/>
</dbReference>
<name>A0A8T0Q889_PANVG</name>
<gene>
    <name evidence="2" type="ORF">PVAP13_7KG031644</name>
</gene>
<evidence type="ECO:0000256" key="1">
    <source>
        <dbReference type="SAM" id="MobiDB-lite"/>
    </source>
</evidence>
<evidence type="ECO:0000313" key="2">
    <source>
        <dbReference type="EMBL" id="KAG2570183.1"/>
    </source>
</evidence>
<organism evidence="2 3">
    <name type="scientific">Panicum virgatum</name>
    <name type="common">Blackwell switchgrass</name>
    <dbReference type="NCBI Taxonomy" id="38727"/>
    <lineage>
        <taxon>Eukaryota</taxon>
        <taxon>Viridiplantae</taxon>
        <taxon>Streptophyta</taxon>
        <taxon>Embryophyta</taxon>
        <taxon>Tracheophyta</taxon>
        <taxon>Spermatophyta</taxon>
        <taxon>Magnoliopsida</taxon>
        <taxon>Liliopsida</taxon>
        <taxon>Poales</taxon>
        <taxon>Poaceae</taxon>
        <taxon>PACMAD clade</taxon>
        <taxon>Panicoideae</taxon>
        <taxon>Panicodae</taxon>
        <taxon>Paniceae</taxon>
        <taxon>Panicinae</taxon>
        <taxon>Panicum</taxon>
        <taxon>Panicum sect. Hiantes</taxon>
    </lineage>
</organism>
<proteinExistence type="predicted"/>
<accession>A0A8T0Q889</accession>
<dbReference type="AlphaFoldDB" id="A0A8T0Q889"/>